<dbReference type="Pfam" id="PF11392">
    <property type="entry name" value="AllH"/>
    <property type="match status" value="1"/>
</dbReference>
<evidence type="ECO:0000313" key="1">
    <source>
        <dbReference type="EMBL" id="MLE33309.1"/>
    </source>
</evidence>
<dbReference type="EMBL" id="RUTY01000047">
    <property type="protein sequence ID" value="MLE33309.1"/>
    <property type="molecule type" value="Genomic_DNA"/>
</dbReference>
<gene>
    <name evidence="1" type="ORF">EBH50_26120</name>
</gene>
<dbReference type="InterPro" id="IPR021530">
    <property type="entry name" value="AllH-like"/>
</dbReference>
<reference evidence="1" key="1">
    <citation type="submission" date="2018-10" db="EMBL/GenBank/DDBJ databases">
        <authorList>
            <consortium name="PulseNet: The National Subtyping Network for Foodborne Disease Surveillance"/>
            <person name="Tarr C.L."/>
            <person name="Trees E."/>
            <person name="Katz L.S."/>
            <person name="Carleton-Romer H.A."/>
            <person name="Stroika S."/>
            <person name="Kucerova Z."/>
            <person name="Roache K.F."/>
            <person name="Sabol A.L."/>
            <person name="Besser J."/>
            <person name="Gerner-Smidt P."/>
        </authorList>
    </citation>
    <scope>NUCLEOTIDE SEQUENCE [LARGE SCALE GENOMIC DNA]</scope>
    <source>
        <strain evidence="1">PNUSAS056479</strain>
    </source>
</reference>
<name>A0A3R0V485_SALER</name>
<dbReference type="Proteomes" id="UP000885317">
    <property type="component" value="Unassembled WGS sequence"/>
</dbReference>
<accession>A0A3R0V485</accession>
<organism evidence="1">
    <name type="scientific">Salmonella enterica</name>
    <name type="common">Salmonella choleraesuis</name>
    <dbReference type="NCBI Taxonomy" id="28901"/>
    <lineage>
        <taxon>Bacteria</taxon>
        <taxon>Pseudomonadati</taxon>
        <taxon>Pseudomonadota</taxon>
        <taxon>Gammaproteobacteria</taxon>
        <taxon>Enterobacterales</taxon>
        <taxon>Enterobacteriaceae</taxon>
        <taxon>Salmonella</taxon>
    </lineage>
</organism>
<comment type="caution">
    <text evidence="1">The sequence shown here is derived from an EMBL/GenBank/DDBJ whole genome shotgun (WGS) entry which is preliminary data.</text>
</comment>
<sequence length="286" mass="32384">MTPAALSALSLGYLFPVKERLVLQVHSAFQHALNLHSEEGRHLTLLCAKKYQNLADAARIMLPERWDWRRETTGSGTIRLADGVLITQRFRVDLNAATVWQPQLRRESRDLKTGLWPQRHYKTLDSQLLLFCLEYKVESALQWQGNILQQGLRPQESPEQLEDQVSRLIGYGKGLTPDGDDYLLGYLAALWQWKLPPGLETHYARLQRAIERQLPHTTDISQHYLHGALQGHFSQPICELLKQLNADAPTTTIIACAEQVMQFGATSGVDCLAGLLHGMRTLNAHH</sequence>
<proteinExistence type="predicted"/>
<protein>
    <submittedName>
        <fullName evidence="1">DUF2877 domain-containing protein</fullName>
    </submittedName>
</protein>
<dbReference type="AlphaFoldDB" id="A0A3R0V485"/>